<gene>
    <name evidence="1" type="ORF">PanWU01x14_244610</name>
</gene>
<evidence type="ECO:0000313" key="1">
    <source>
        <dbReference type="EMBL" id="PON47377.1"/>
    </source>
</evidence>
<dbReference type="Proteomes" id="UP000237105">
    <property type="component" value="Unassembled WGS sequence"/>
</dbReference>
<accession>A0A2P5BF08</accession>
<proteinExistence type="predicted"/>
<protein>
    <submittedName>
        <fullName evidence="1">Uncharacterized protein</fullName>
    </submittedName>
</protein>
<reference evidence="2" key="1">
    <citation type="submission" date="2016-06" db="EMBL/GenBank/DDBJ databases">
        <title>Parallel loss of symbiosis genes in relatives of nitrogen-fixing non-legume Parasponia.</title>
        <authorList>
            <person name="Van Velzen R."/>
            <person name="Holmer R."/>
            <person name="Bu F."/>
            <person name="Rutten L."/>
            <person name="Van Zeijl A."/>
            <person name="Liu W."/>
            <person name="Santuari L."/>
            <person name="Cao Q."/>
            <person name="Sharma T."/>
            <person name="Shen D."/>
            <person name="Roswanjaya Y."/>
            <person name="Wardhani T."/>
            <person name="Kalhor M.S."/>
            <person name="Jansen J."/>
            <person name="Van den Hoogen J."/>
            <person name="Gungor B."/>
            <person name="Hartog M."/>
            <person name="Hontelez J."/>
            <person name="Verver J."/>
            <person name="Yang W.-C."/>
            <person name="Schijlen E."/>
            <person name="Repin R."/>
            <person name="Schilthuizen M."/>
            <person name="Schranz E."/>
            <person name="Heidstra R."/>
            <person name="Miyata K."/>
            <person name="Fedorova E."/>
            <person name="Kohlen W."/>
            <person name="Bisseling T."/>
            <person name="Smit S."/>
            <person name="Geurts R."/>
        </authorList>
    </citation>
    <scope>NUCLEOTIDE SEQUENCE [LARGE SCALE GENOMIC DNA]</scope>
    <source>
        <strain evidence="2">cv. WU1-14</strain>
    </source>
</reference>
<name>A0A2P5BF08_PARAD</name>
<evidence type="ECO:0000313" key="2">
    <source>
        <dbReference type="Proteomes" id="UP000237105"/>
    </source>
</evidence>
<organism evidence="1 2">
    <name type="scientific">Parasponia andersonii</name>
    <name type="common">Sponia andersonii</name>
    <dbReference type="NCBI Taxonomy" id="3476"/>
    <lineage>
        <taxon>Eukaryota</taxon>
        <taxon>Viridiplantae</taxon>
        <taxon>Streptophyta</taxon>
        <taxon>Embryophyta</taxon>
        <taxon>Tracheophyta</taxon>
        <taxon>Spermatophyta</taxon>
        <taxon>Magnoliopsida</taxon>
        <taxon>eudicotyledons</taxon>
        <taxon>Gunneridae</taxon>
        <taxon>Pentapetalae</taxon>
        <taxon>rosids</taxon>
        <taxon>fabids</taxon>
        <taxon>Rosales</taxon>
        <taxon>Cannabaceae</taxon>
        <taxon>Parasponia</taxon>
    </lineage>
</organism>
<comment type="caution">
    <text evidence="1">The sequence shown here is derived from an EMBL/GenBank/DDBJ whole genome shotgun (WGS) entry which is preliminary data.</text>
</comment>
<dbReference type="EMBL" id="JXTB01000295">
    <property type="protein sequence ID" value="PON47377.1"/>
    <property type="molecule type" value="Genomic_DNA"/>
</dbReference>
<sequence length="249" mass="27837">MFHCELESPLNFLLINHKLALKRAHSQTRVPIHQFKNSPPIILNHNPKVIWVFRNPVPEIIRNPKQQPAMINFTQRNPLPGGHHQQLTYLSNPIHLHGIHNRPLLFKKLLHEIGEPEPHLAVIVAIRLENQRMALDEPCHLSSTGESELAVELSGIVKAENVVGLLGEELLGPDEESEEGVTLDDALQCWDSIGLGLDQLGSRAFLLLPLLPEFFRGFGDEEGGGEMGSEEGEVIRVLERSSWVEDGEG</sequence>
<keyword evidence="2" id="KW-1185">Reference proteome</keyword>
<dbReference type="AlphaFoldDB" id="A0A2P5BF08"/>
<dbReference type="OrthoDB" id="10337466at2759"/>